<evidence type="ECO:0000313" key="2">
    <source>
        <dbReference type="Proteomes" id="UP001597079"/>
    </source>
</evidence>
<gene>
    <name evidence="1" type="ORF">ACFSB2_11955</name>
</gene>
<protein>
    <recommendedName>
        <fullName evidence="3">DUF3168 domain-containing protein</fullName>
    </recommendedName>
</protein>
<dbReference type="InterPro" id="IPR053745">
    <property type="entry name" value="Viral_Tail_Comp_sf"/>
</dbReference>
<accession>A0ABW4JI60</accession>
<dbReference type="RefSeq" id="WP_377943280.1">
    <property type="nucleotide sequence ID" value="NZ_JBHUCX010000028.1"/>
</dbReference>
<dbReference type="InterPro" id="IPR021508">
    <property type="entry name" value="Gp17-like"/>
</dbReference>
<dbReference type="EMBL" id="JBHUCX010000028">
    <property type="protein sequence ID" value="MFD1675408.1"/>
    <property type="molecule type" value="Genomic_DNA"/>
</dbReference>
<dbReference type="Proteomes" id="UP001597079">
    <property type="component" value="Unassembled WGS sequence"/>
</dbReference>
<sequence length="119" mass="13632">MINLSSTVSSILCNDATLTGLLGGERVYLIRAPNADEYPRITFFELNNYGSNFADDTELESEIKYQIDVWHKGNPNPIALEVDRVMQENGFIRTYSTDIYEDDTNVFHKALRYRTQTEG</sequence>
<organism evidence="1 2">
    <name type="scientific">Alicyclobacillus fodiniaquatilis</name>
    <dbReference type="NCBI Taxonomy" id="1661150"/>
    <lineage>
        <taxon>Bacteria</taxon>
        <taxon>Bacillati</taxon>
        <taxon>Bacillota</taxon>
        <taxon>Bacilli</taxon>
        <taxon>Bacillales</taxon>
        <taxon>Alicyclobacillaceae</taxon>
        <taxon>Alicyclobacillus</taxon>
    </lineage>
</organism>
<reference evidence="2" key="1">
    <citation type="journal article" date="2019" name="Int. J. Syst. Evol. Microbiol.">
        <title>The Global Catalogue of Microorganisms (GCM) 10K type strain sequencing project: providing services to taxonomists for standard genome sequencing and annotation.</title>
        <authorList>
            <consortium name="The Broad Institute Genomics Platform"/>
            <consortium name="The Broad Institute Genome Sequencing Center for Infectious Disease"/>
            <person name="Wu L."/>
            <person name="Ma J."/>
        </authorList>
    </citation>
    <scope>NUCLEOTIDE SEQUENCE [LARGE SCALE GENOMIC DNA]</scope>
    <source>
        <strain evidence="2">CGMCC 1.12286</strain>
    </source>
</reference>
<evidence type="ECO:0008006" key="3">
    <source>
        <dbReference type="Google" id="ProtNLM"/>
    </source>
</evidence>
<dbReference type="Pfam" id="PF11367">
    <property type="entry name" value="Tail_completion_gp17"/>
    <property type="match status" value="1"/>
</dbReference>
<keyword evidence="2" id="KW-1185">Reference proteome</keyword>
<dbReference type="Gene3D" id="3.30.2000.30">
    <property type="match status" value="1"/>
</dbReference>
<name>A0ABW4JI60_9BACL</name>
<proteinExistence type="predicted"/>
<comment type="caution">
    <text evidence="1">The sequence shown here is derived from an EMBL/GenBank/DDBJ whole genome shotgun (WGS) entry which is preliminary data.</text>
</comment>
<evidence type="ECO:0000313" key="1">
    <source>
        <dbReference type="EMBL" id="MFD1675408.1"/>
    </source>
</evidence>